<feature type="compositionally biased region" description="Polar residues" evidence="1">
    <location>
        <begin position="195"/>
        <end position="206"/>
    </location>
</feature>
<gene>
    <name evidence="2" type="ORF">R3P38DRAFT_2816424</name>
</gene>
<feature type="region of interest" description="Disordered" evidence="1">
    <location>
        <begin position="122"/>
        <end position="232"/>
    </location>
</feature>
<proteinExistence type="predicted"/>
<reference evidence="2 3" key="1">
    <citation type="journal article" date="2024" name="J Genomics">
        <title>Draft genome sequencing and assembly of Favolaschia claudopus CIRM-BRFM 2984 isolated from oak limbs.</title>
        <authorList>
            <person name="Navarro D."/>
            <person name="Drula E."/>
            <person name="Chaduli D."/>
            <person name="Cazenave R."/>
            <person name="Ahrendt S."/>
            <person name="Wang J."/>
            <person name="Lipzen A."/>
            <person name="Daum C."/>
            <person name="Barry K."/>
            <person name="Grigoriev I.V."/>
            <person name="Favel A."/>
            <person name="Rosso M.N."/>
            <person name="Martin F."/>
        </authorList>
    </citation>
    <scope>NUCLEOTIDE SEQUENCE [LARGE SCALE GENOMIC DNA]</scope>
    <source>
        <strain evidence="2 3">CIRM-BRFM 2984</strain>
    </source>
</reference>
<organism evidence="2 3">
    <name type="scientific">Favolaschia claudopus</name>
    <dbReference type="NCBI Taxonomy" id="2862362"/>
    <lineage>
        <taxon>Eukaryota</taxon>
        <taxon>Fungi</taxon>
        <taxon>Dikarya</taxon>
        <taxon>Basidiomycota</taxon>
        <taxon>Agaricomycotina</taxon>
        <taxon>Agaricomycetes</taxon>
        <taxon>Agaricomycetidae</taxon>
        <taxon>Agaricales</taxon>
        <taxon>Marasmiineae</taxon>
        <taxon>Mycenaceae</taxon>
        <taxon>Favolaschia</taxon>
    </lineage>
</organism>
<feature type="compositionally biased region" description="Polar residues" evidence="1">
    <location>
        <begin position="179"/>
        <end position="188"/>
    </location>
</feature>
<sequence length="404" mass="45328">MGIVTPLLRLFFSRYVGIHRLPTTHSPRHEYDRIGAFRPRRMYVEGFANHPRRHSLPHIRLPFCQRPRSILGARGDGRPLKCASKLFIYLVFYARSRRADAVFNALIDADTDRLTRRILAHTDAPTHTHPRSSPRSHSQDQITIYPPLPSAHQPHARRPATSLSALTPNSKSYPRATRFSRSVSVSQTHSHHIAESTNASASNTLRRSTRKRRINPSIPSPSPSDLITPRASHLTGSPFQPAQYTANHVHWLPTSPPDSPLSPLFILPSAAAGAASERGGVRGFQFVRVVWVGAKSVERATRRWSGMGVSRPVEEGWGENCEEQVHRWIARVDKHGRRGEGGSDYHILERVGLQSEAGRTQAARASMYEESRPDGGLERELSWRSHVALSWCEHLLAASTRSKM</sequence>
<feature type="compositionally biased region" description="Polar residues" evidence="1">
    <location>
        <begin position="161"/>
        <end position="172"/>
    </location>
</feature>
<protein>
    <submittedName>
        <fullName evidence="2">Uncharacterized protein</fullName>
    </submittedName>
</protein>
<dbReference type="EMBL" id="JAWWNJ010000282">
    <property type="protein sequence ID" value="KAK6966343.1"/>
    <property type="molecule type" value="Genomic_DNA"/>
</dbReference>
<comment type="caution">
    <text evidence="2">The sequence shown here is derived from an EMBL/GenBank/DDBJ whole genome shotgun (WGS) entry which is preliminary data.</text>
</comment>
<evidence type="ECO:0000313" key="2">
    <source>
        <dbReference type="EMBL" id="KAK6966343.1"/>
    </source>
</evidence>
<evidence type="ECO:0000256" key="1">
    <source>
        <dbReference type="SAM" id="MobiDB-lite"/>
    </source>
</evidence>
<name>A0AAV9YZ93_9AGAR</name>
<dbReference type="AlphaFoldDB" id="A0AAV9YZ93"/>
<dbReference type="Proteomes" id="UP001362999">
    <property type="component" value="Unassembled WGS sequence"/>
</dbReference>
<evidence type="ECO:0000313" key="3">
    <source>
        <dbReference type="Proteomes" id="UP001362999"/>
    </source>
</evidence>
<accession>A0AAV9YZ93</accession>
<keyword evidence="3" id="KW-1185">Reference proteome</keyword>